<evidence type="ECO:0000256" key="1">
    <source>
        <dbReference type="ARBA" id="ARBA00004127"/>
    </source>
</evidence>
<evidence type="ECO:0000313" key="8">
    <source>
        <dbReference type="Proteomes" id="UP000749559"/>
    </source>
</evidence>
<reference evidence="7" key="1">
    <citation type="submission" date="2022-03" db="EMBL/GenBank/DDBJ databases">
        <authorList>
            <person name="Martin C."/>
        </authorList>
    </citation>
    <scope>NUCLEOTIDE SEQUENCE</scope>
</reference>
<protein>
    <recommendedName>
        <fullName evidence="6">CWH43-like N-terminal domain-containing protein</fullName>
    </recommendedName>
</protein>
<feature type="domain" description="CWH43-like N-terminal" evidence="6">
    <location>
        <begin position="9"/>
        <end position="220"/>
    </location>
</feature>
<evidence type="ECO:0000256" key="2">
    <source>
        <dbReference type="ARBA" id="ARBA00006565"/>
    </source>
</evidence>
<keyword evidence="4" id="KW-1133">Transmembrane helix</keyword>
<comment type="caution">
    <text evidence="7">The sequence shown here is derived from an EMBL/GenBank/DDBJ whole genome shotgun (WGS) entry which is preliminary data.</text>
</comment>
<keyword evidence="3" id="KW-0812">Transmembrane</keyword>
<evidence type="ECO:0000256" key="5">
    <source>
        <dbReference type="ARBA" id="ARBA00023136"/>
    </source>
</evidence>
<gene>
    <name evidence="7" type="ORF">OFUS_LOCUS13346</name>
</gene>
<sequence length="287" mass="31795">MVWGRSLYGFPLAIPIILCLTFIVTYVVSVQLGHVNPSFPFISDTGSRPPESCIFGQMLNIAAVLVAIVMYIRYRQVLQYSSQETGIVLKLNTVSLYLGFIAAFGLSVVGNFQESNALVVHLIGALLAFGLGTVYCCLQTIMSFKMHPHMNSRVLSYIRLIFSLIAVLAFIFMAIFILVANVPDALVPRGTARNISVTSEWLLAAAVMCFFFTFVGEFRKIRLSAPEMSLRMESLAIVDYQQNQGNITSLSRNHNAMELGAEYNKSVDNNNAEVKVVGTYQSYNQGQ</sequence>
<dbReference type="EMBL" id="CAIIXF020000006">
    <property type="protein sequence ID" value="CAH1787702.1"/>
    <property type="molecule type" value="Genomic_DNA"/>
</dbReference>
<dbReference type="OrthoDB" id="191706at2759"/>
<name>A0A8J1UYP0_OWEFU</name>
<evidence type="ECO:0000256" key="3">
    <source>
        <dbReference type="ARBA" id="ARBA00022692"/>
    </source>
</evidence>
<accession>A0A8J1UYP0</accession>
<dbReference type="PANTHER" id="PTHR21324">
    <property type="entry name" value="FASTING-INDUCIBLE INTEGRAL MEMBRANE PROTEIN TM6P1-RELATED"/>
    <property type="match status" value="1"/>
</dbReference>
<keyword evidence="8" id="KW-1185">Reference proteome</keyword>
<dbReference type="AlphaFoldDB" id="A0A8J1UYP0"/>
<dbReference type="GO" id="GO:0012505">
    <property type="term" value="C:endomembrane system"/>
    <property type="evidence" value="ECO:0007669"/>
    <property type="project" value="UniProtKB-SubCell"/>
</dbReference>
<keyword evidence="5" id="KW-0472">Membrane</keyword>
<comment type="subcellular location">
    <subcellularLocation>
        <location evidence="1">Endomembrane system</location>
        <topology evidence="1">Multi-pass membrane protein</topology>
    </subcellularLocation>
</comment>
<dbReference type="InterPro" id="IPR019402">
    <property type="entry name" value="CWH43_N"/>
</dbReference>
<organism evidence="7 8">
    <name type="scientific">Owenia fusiformis</name>
    <name type="common">Polychaete worm</name>
    <dbReference type="NCBI Taxonomy" id="6347"/>
    <lineage>
        <taxon>Eukaryota</taxon>
        <taxon>Metazoa</taxon>
        <taxon>Spiralia</taxon>
        <taxon>Lophotrochozoa</taxon>
        <taxon>Annelida</taxon>
        <taxon>Polychaeta</taxon>
        <taxon>Sedentaria</taxon>
        <taxon>Canalipalpata</taxon>
        <taxon>Sabellida</taxon>
        <taxon>Oweniida</taxon>
        <taxon>Oweniidae</taxon>
        <taxon>Owenia</taxon>
    </lineage>
</organism>
<evidence type="ECO:0000256" key="4">
    <source>
        <dbReference type="ARBA" id="ARBA00022989"/>
    </source>
</evidence>
<comment type="similarity">
    <text evidence="2">Belongs to the DRAM/TMEM150 family.</text>
</comment>
<proteinExistence type="inferred from homology"/>
<dbReference type="Pfam" id="PF10277">
    <property type="entry name" value="Frag1"/>
    <property type="match status" value="1"/>
</dbReference>
<evidence type="ECO:0000259" key="6">
    <source>
        <dbReference type="Pfam" id="PF10277"/>
    </source>
</evidence>
<dbReference type="Proteomes" id="UP000749559">
    <property type="component" value="Unassembled WGS sequence"/>
</dbReference>
<dbReference type="PANTHER" id="PTHR21324:SF2">
    <property type="entry name" value="EG:22E5.9 PROTEIN"/>
    <property type="match status" value="1"/>
</dbReference>
<evidence type="ECO:0000313" key="7">
    <source>
        <dbReference type="EMBL" id="CAH1787702.1"/>
    </source>
</evidence>
<dbReference type="InterPro" id="IPR050911">
    <property type="entry name" value="DRAM/TMEM150_Autophagy_Mod"/>
</dbReference>